<keyword evidence="1" id="KW-1133">Transmembrane helix</keyword>
<dbReference type="EMBL" id="AP023368">
    <property type="protein sequence ID" value="BCK00783.1"/>
    <property type="molecule type" value="Genomic_DNA"/>
</dbReference>
<keyword evidence="1" id="KW-0472">Membrane</keyword>
<evidence type="ECO:0000256" key="1">
    <source>
        <dbReference type="SAM" id="Phobius"/>
    </source>
</evidence>
<keyword evidence="1" id="KW-0812">Transmembrane</keyword>
<sequence>MKIERAVMGDVDEIVRILDEATLKLLDEGNHQWEYPWYKKEIEKELEYQYVCRQQKRIIAVFSIKPLGLNYFDIEPGEKDYYLYRVMTAPEYQGKNLRKEIISFVKKICKRDKITIYLDCNAGDEKLKRFYKREGFYELGEFYGKDYRICAYCFHWKDTPFKNHIKNVTKKRKSEIRILRRVAFVVLAVALLFNIRSVIHLFDHRIQLTPSIMIEENTYWEDSEKALVSISKTLNSVGKVKKIVSKGQWPSHPLEAGGLPKSMLGEKVYQSTDKITVYVYDRKQLKYRAFVREFNVINNNFSNGLYDKLLIKCAPKGTVPLDKIPKDYSFEQAKKDKLAIMYLTDPQVKTENTEYMEAFMNDAQKKGKAYVRVTQMLDAVTGEGVNAGLQHNYYLDLFYYEKNYYIFVSREPNTLNSRFNYLVKTEIPYNETNTYNSYILCQDNKDTTYQALMGRQDGSTLVVFIDMQEKKASD</sequence>
<dbReference type="Proteomes" id="UP000515703">
    <property type="component" value="Chromosome"/>
</dbReference>
<feature type="transmembrane region" description="Helical" evidence="1">
    <location>
        <begin position="182"/>
        <end position="202"/>
    </location>
</feature>
<gene>
    <name evidence="3" type="ORF">bsdcttw_38230</name>
</gene>
<dbReference type="AlphaFoldDB" id="A0A7I8DR80"/>
<name>A0A7I8DR80_9FIRM</name>
<dbReference type="Gene3D" id="3.40.630.30">
    <property type="match status" value="1"/>
</dbReference>
<evidence type="ECO:0000313" key="4">
    <source>
        <dbReference type="Proteomes" id="UP000515703"/>
    </source>
</evidence>
<evidence type="ECO:0000259" key="2">
    <source>
        <dbReference type="PROSITE" id="PS51186"/>
    </source>
</evidence>
<accession>A0A7I8DR80</accession>
<evidence type="ECO:0000313" key="3">
    <source>
        <dbReference type="EMBL" id="BCK00783.1"/>
    </source>
</evidence>
<reference evidence="3 4" key="2">
    <citation type="submission" date="2020-08" db="EMBL/GenBank/DDBJ databases">
        <authorList>
            <person name="Ueki A."/>
            <person name="Tonouchi A."/>
        </authorList>
    </citation>
    <scope>NUCLEOTIDE SEQUENCE [LARGE SCALE GENOMIC DNA]</scope>
    <source>
        <strain evidence="3 4">CTTW</strain>
    </source>
</reference>
<dbReference type="SUPFAM" id="SSF55729">
    <property type="entry name" value="Acyl-CoA N-acyltransferases (Nat)"/>
    <property type="match status" value="1"/>
</dbReference>
<proteinExistence type="predicted"/>
<dbReference type="InterPro" id="IPR016181">
    <property type="entry name" value="Acyl_CoA_acyltransferase"/>
</dbReference>
<dbReference type="RefSeq" id="WP_185256424.1">
    <property type="nucleotide sequence ID" value="NZ_AP023368.1"/>
</dbReference>
<dbReference type="GO" id="GO:0016747">
    <property type="term" value="F:acyltransferase activity, transferring groups other than amino-acyl groups"/>
    <property type="evidence" value="ECO:0007669"/>
    <property type="project" value="InterPro"/>
</dbReference>
<dbReference type="Pfam" id="PF00583">
    <property type="entry name" value="Acetyltransf_1"/>
    <property type="match status" value="1"/>
</dbReference>
<dbReference type="PROSITE" id="PS51186">
    <property type="entry name" value="GNAT"/>
    <property type="match status" value="1"/>
</dbReference>
<keyword evidence="4" id="KW-1185">Reference proteome</keyword>
<dbReference type="InterPro" id="IPR000182">
    <property type="entry name" value="GNAT_dom"/>
</dbReference>
<reference evidence="3 4" key="1">
    <citation type="submission" date="2020-08" db="EMBL/GenBank/DDBJ databases">
        <title>Draft genome sequencing of an Anaerocolumna strain isolated from anoxic soil subjected to BSD treatment.</title>
        <authorList>
            <person name="Uek A."/>
            <person name="Tonouchi A."/>
        </authorList>
    </citation>
    <scope>NUCLEOTIDE SEQUENCE [LARGE SCALE GENOMIC DNA]</scope>
    <source>
        <strain evidence="3 4">CTTW</strain>
    </source>
</reference>
<dbReference type="KEGG" id="acht:bsdcttw_38230"/>
<organism evidence="3 4">
    <name type="scientific">Anaerocolumna chitinilytica</name>
    <dbReference type="NCBI Taxonomy" id="1727145"/>
    <lineage>
        <taxon>Bacteria</taxon>
        <taxon>Bacillati</taxon>
        <taxon>Bacillota</taxon>
        <taxon>Clostridia</taxon>
        <taxon>Lachnospirales</taxon>
        <taxon>Lachnospiraceae</taxon>
        <taxon>Anaerocolumna</taxon>
    </lineage>
</organism>
<protein>
    <recommendedName>
        <fullName evidence="2">N-acetyltransferase domain-containing protein</fullName>
    </recommendedName>
</protein>
<feature type="domain" description="N-acetyltransferase" evidence="2">
    <location>
        <begin position="1"/>
        <end position="159"/>
    </location>
</feature>